<keyword evidence="2" id="KW-1133">Transmembrane helix</keyword>
<feature type="transmembrane region" description="Helical" evidence="2">
    <location>
        <begin position="153"/>
        <end position="171"/>
    </location>
</feature>
<feature type="region of interest" description="Disordered" evidence="1">
    <location>
        <begin position="43"/>
        <end position="67"/>
    </location>
</feature>
<evidence type="ECO:0000313" key="5">
    <source>
        <dbReference type="Proteomes" id="UP000313645"/>
    </source>
</evidence>
<feature type="transmembrane region" description="Helical" evidence="2">
    <location>
        <begin position="178"/>
        <end position="196"/>
    </location>
</feature>
<reference evidence="4 5" key="1">
    <citation type="submission" date="2019-02" db="EMBL/GenBank/DDBJ databases">
        <title>Marinobacter halodurans sp. nov., a marine bacterium isolated from sea tidal flat.</title>
        <authorList>
            <person name="Yoo Y."/>
            <person name="Lee D.W."/>
            <person name="Kim B.S."/>
            <person name="Kim J.-J."/>
        </authorList>
    </citation>
    <scope>NUCLEOTIDE SEQUENCE [LARGE SCALE GENOMIC DNA]</scope>
    <source>
        <strain evidence="4 5">YJ-S3-2</strain>
    </source>
</reference>
<dbReference type="InterPro" id="IPR012666">
    <property type="entry name" value="CbtA_put"/>
</dbReference>
<comment type="caution">
    <text evidence="4">The sequence shown here is derived from an EMBL/GenBank/DDBJ whole genome shotgun (WGS) entry which is preliminary data.</text>
</comment>
<feature type="signal peptide" evidence="3">
    <location>
        <begin position="1"/>
        <end position="24"/>
    </location>
</feature>
<organism evidence="4 5">
    <name type="scientific">Marinobacter halodurans</name>
    <dbReference type="NCBI Taxonomy" id="2528979"/>
    <lineage>
        <taxon>Bacteria</taxon>
        <taxon>Pseudomonadati</taxon>
        <taxon>Pseudomonadota</taxon>
        <taxon>Gammaproteobacteria</taxon>
        <taxon>Pseudomonadales</taxon>
        <taxon>Marinobacteraceae</taxon>
        <taxon>Marinobacter</taxon>
    </lineage>
</organism>
<keyword evidence="3" id="KW-0732">Signal</keyword>
<dbReference type="Proteomes" id="UP000313645">
    <property type="component" value="Unassembled WGS sequence"/>
</dbReference>
<evidence type="ECO:0000256" key="3">
    <source>
        <dbReference type="SAM" id="SignalP"/>
    </source>
</evidence>
<sequence>MFRSLILSACLVGVALGLAMTAFQAVGTSPIILAAEQYESPEPVVHHTDHASHDHGEQAGGHQHGDDAWAPADGAERLFFTTISNVFAGIGFAAILLVLMNQLRERGRIAPKAHQGLLLGALGFLAVFVAPSIGLPPEIPGASAAALELRQSWWVVTVACAATGLGVLFLATGWKRLLGVPLLIAPQFFVPSHEGAVFANPDPEAVLALTELHHRFIWASGLANLGFWLLAGVLCALVLKRLSDTGRLSDANASA</sequence>
<dbReference type="RefSeq" id="WP_131483341.1">
    <property type="nucleotide sequence ID" value="NZ_SJDL01000035.1"/>
</dbReference>
<dbReference type="EMBL" id="SJDL01000035">
    <property type="protein sequence ID" value="TBW50345.1"/>
    <property type="molecule type" value="Genomic_DNA"/>
</dbReference>
<feature type="transmembrane region" description="Helical" evidence="2">
    <location>
        <begin position="113"/>
        <end position="133"/>
    </location>
</feature>
<feature type="compositionally biased region" description="Basic and acidic residues" evidence="1">
    <location>
        <begin position="44"/>
        <end position="67"/>
    </location>
</feature>
<evidence type="ECO:0000256" key="2">
    <source>
        <dbReference type="SAM" id="Phobius"/>
    </source>
</evidence>
<accession>A0ABY1ZK60</accession>
<feature type="transmembrane region" description="Helical" evidence="2">
    <location>
        <begin position="216"/>
        <end position="239"/>
    </location>
</feature>
<feature type="chain" id="PRO_5046210005" description="Cobalt transporter" evidence="3">
    <location>
        <begin position="25"/>
        <end position="255"/>
    </location>
</feature>
<evidence type="ECO:0000256" key="1">
    <source>
        <dbReference type="SAM" id="MobiDB-lite"/>
    </source>
</evidence>
<gene>
    <name evidence="4" type="ORF">EZI54_18355</name>
</gene>
<dbReference type="Pfam" id="PF09490">
    <property type="entry name" value="CbtA"/>
    <property type="match status" value="1"/>
</dbReference>
<keyword evidence="2" id="KW-0472">Membrane</keyword>
<protein>
    <recommendedName>
        <fullName evidence="6">Cobalt transporter</fullName>
    </recommendedName>
</protein>
<keyword evidence="2" id="KW-0812">Transmembrane</keyword>
<evidence type="ECO:0008006" key="6">
    <source>
        <dbReference type="Google" id="ProtNLM"/>
    </source>
</evidence>
<name>A0ABY1ZK60_9GAMM</name>
<feature type="transmembrane region" description="Helical" evidence="2">
    <location>
        <begin position="78"/>
        <end position="101"/>
    </location>
</feature>
<keyword evidence="5" id="KW-1185">Reference proteome</keyword>
<evidence type="ECO:0000313" key="4">
    <source>
        <dbReference type="EMBL" id="TBW50345.1"/>
    </source>
</evidence>
<proteinExistence type="predicted"/>